<dbReference type="SUPFAM" id="SSF57997">
    <property type="entry name" value="Tropomyosin"/>
    <property type="match status" value="1"/>
</dbReference>
<keyword evidence="4" id="KW-1185">Reference proteome</keyword>
<dbReference type="RefSeq" id="WP_157034456.1">
    <property type="nucleotide sequence ID" value="NZ_CBYN010000043.1"/>
</dbReference>
<dbReference type="EMBL" id="CP063194">
    <property type="protein sequence ID" value="WCZ39495.1"/>
    <property type="molecule type" value="Genomic_DNA"/>
</dbReference>
<sequence>MRALSHETLVQDIEKYWEEFFAKEIAEAESECQRRREDADIARQRLERDQQKKDDLEQQIRWKVGEQTRCQQRRRTHSERVQENMRQLADTERQVEDALLRVNRAEDEVTYTRRRCTDLESSAPIETSNYEAELEAYNEYISILDNKIEELEAQLKRVEKSADDGPGKSADVQRLKHLIEEVQLKRDLEKRPREDRAFLEQRERFEKTLADARNDYAAACTARDQAKSELDDVRSDLDYYQDQAGELASEPERDAEVEKRAEEDELELRALLDSIQLTLTSEEQQLLRAEEAAMRHLQTVKATVGERVKSSVARLDQSAMSRNGHLSELETLTGERELARGLWDRAVQQEEARILLEVSPNLPSLREDLESAERELKAVRANITNQFDNFELSSDEERILTETFTPDQEDVLDHGGELTYYLETSITEKLLYAFTAVVLILGAPIVLKNVYAPDSDWVWAGRLSIIFGVVLGFIGTLSLIAFRESKRPIQTVSRSASKDGFTRFRDSGGKYKPYKLALKHRELKLRYDELETHTSRLRQSYGAAQQRGNEKLAEWLPADALGYPILSDEELAPVVDDLRGRIVAASVDPGQWPVADLRPMQARYKPNVKGYDDVWDTWSAMLEQERLTAFLPGVNS</sequence>
<keyword evidence="1" id="KW-0175">Coiled coil</keyword>
<organism evidence="3 4">
    <name type="scientific">Corynebacterium jeddahense</name>
    <dbReference type="NCBI Taxonomy" id="1414719"/>
    <lineage>
        <taxon>Bacteria</taxon>
        <taxon>Bacillati</taxon>
        <taxon>Actinomycetota</taxon>
        <taxon>Actinomycetes</taxon>
        <taxon>Mycobacteriales</taxon>
        <taxon>Corynebacteriaceae</taxon>
        <taxon>Corynebacterium</taxon>
    </lineage>
</organism>
<evidence type="ECO:0008006" key="5">
    <source>
        <dbReference type="Google" id="ProtNLM"/>
    </source>
</evidence>
<keyword evidence="2" id="KW-1133">Transmembrane helix</keyword>
<keyword evidence="2" id="KW-0472">Membrane</keyword>
<evidence type="ECO:0000256" key="1">
    <source>
        <dbReference type="SAM" id="Coils"/>
    </source>
</evidence>
<feature type="coiled-coil region" evidence="1">
    <location>
        <begin position="362"/>
        <end position="389"/>
    </location>
</feature>
<gene>
    <name evidence="3" type="ORF">CJEDD_09550</name>
</gene>
<reference evidence="3 4" key="1">
    <citation type="submission" date="2020-10" db="EMBL/GenBank/DDBJ databases">
        <title>Complete genome sequence of Corynebacterium jeddahense DSM 45997, type strain of Corynebacterium jeddahense.</title>
        <authorList>
            <person name="Busche T."/>
            <person name="Kalinowski J."/>
            <person name="Ruckert C."/>
        </authorList>
    </citation>
    <scope>NUCLEOTIDE SEQUENCE [LARGE SCALE GENOMIC DNA]</scope>
    <source>
        <strain evidence="3 4">DSM 45997</strain>
    </source>
</reference>
<name>A0ABY7UNT9_9CORY</name>
<protein>
    <recommendedName>
        <fullName evidence="5">Chromosome partition protein Smc</fullName>
    </recommendedName>
</protein>
<feature type="transmembrane region" description="Helical" evidence="2">
    <location>
        <begin position="459"/>
        <end position="482"/>
    </location>
</feature>
<accession>A0ABY7UNT9</accession>
<evidence type="ECO:0000256" key="2">
    <source>
        <dbReference type="SAM" id="Phobius"/>
    </source>
</evidence>
<dbReference type="Proteomes" id="UP001218071">
    <property type="component" value="Chromosome"/>
</dbReference>
<feature type="transmembrane region" description="Helical" evidence="2">
    <location>
        <begin position="430"/>
        <end position="447"/>
    </location>
</feature>
<evidence type="ECO:0000313" key="3">
    <source>
        <dbReference type="EMBL" id="WCZ39495.1"/>
    </source>
</evidence>
<feature type="coiled-coil region" evidence="1">
    <location>
        <begin position="25"/>
        <end position="108"/>
    </location>
</feature>
<proteinExistence type="predicted"/>
<feature type="coiled-coil region" evidence="1">
    <location>
        <begin position="134"/>
        <end position="161"/>
    </location>
</feature>
<keyword evidence="2" id="KW-0812">Transmembrane</keyword>
<evidence type="ECO:0000313" key="4">
    <source>
        <dbReference type="Proteomes" id="UP001218071"/>
    </source>
</evidence>